<keyword evidence="2 5" id="KW-0489">Methyltransferase</keyword>
<feature type="binding site" description="in other chain" evidence="5">
    <location>
        <position position="21"/>
    </location>
    <ligand>
        <name>dUMP</name>
        <dbReference type="ChEBI" id="CHEBI:246422"/>
        <note>ligand shared between dimeric partners</note>
    </ligand>
</feature>
<feature type="binding site" description="in other chain" evidence="5">
    <location>
        <begin position="166"/>
        <end position="169"/>
    </location>
    <ligand>
        <name>dUMP</name>
        <dbReference type="ChEBI" id="CHEBI:246422"/>
        <note>ligand shared between dimeric partners</note>
    </ligand>
</feature>
<comment type="similarity">
    <text evidence="5">Belongs to the thymidylate synthase family. Bacterial-type ThyA subfamily.</text>
</comment>
<dbReference type="FunFam" id="3.30.572.10:FF:000013">
    <property type="entry name" value="Thymidylate synthase"/>
    <property type="match status" value="1"/>
</dbReference>
<feature type="binding site" evidence="5">
    <location>
        <position position="169"/>
    </location>
    <ligand>
        <name>(6R)-5,10-methylene-5,6,7,8-tetrahydrofolate</name>
        <dbReference type="ChEBI" id="CHEBI:15636"/>
    </ligand>
</feature>
<dbReference type="GO" id="GO:0032259">
    <property type="term" value="P:methylation"/>
    <property type="evidence" value="ECO:0007669"/>
    <property type="project" value="UniProtKB-KW"/>
</dbReference>
<evidence type="ECO:0000313" key="8">
    <source>
        <dbReference type="Proteomes" id="UP000061704"/>
    </source>
</evidence>
<dbReference type="InterPro" id="IPR000398">
    <property type="entry name" value="Thymidylate_synthase"/>
</dbReference>
<dbReference type="PRINTS" id="PR00108">
    <property type="entry name" value="THYMDSNTHASE"/>
</dbReference>
<dbReference type="HAMAP" id="MF_00008">
    <property type="entry name" value="Thymidy_synth_bact"/>
    <property type="match status" value="1"/>
</dbReference>
<dbReference type="NCBIfam" id="NF002497">
    <property type="entry name" value="PRK01827.1-3"/>
    <property type="match status" value="1"/>
</dbReference>
<dbReference type="GO" id="GO:0006231">
    <property type="term" value="P:dTMP biosynthetic process"/>
    <property type="evidence" value="ECO:0007669"/>
    <property type="project" value="UniProtKB-UniRule"/>
</dbReference>
<dbReference type="InterPro" id="IPR023451">
    <property type="entry name" value="Thymidate_synth/dCMP_Mease_dom"/>
</dbReference>
<reference evidence="7 8" key="1">
    <citation type="journal article" date="2011" name="Genome Biol. Evol.">
        <title>Reductive evolution of bacterial genome in insect gut environment.</title>
        <authorList>
            <person name="Nikoh N."/>
            <person name="Hosokawa T."/>
            <person name="Ohshima K."/>
            <person name="Hattori M."/>
            <person name="Fukatsu T."/>
        </authorList>
    </citation>
    <scope>NUCLEOTIDE SEQUENCE [LARGE SCALE GENOMIC DNA]</scope>
    <source>
        <strain evidence="7 8">Mpkobe</strain>
    </source>
</reference>
<evidence type="ECO:0000256" key="3">
    <source>
        <dbReference type="ARBA" id="ARBA00022679"/>
    </source>
</evidence>
<dbReference type="PANTHER" id="PTHR11548">
    <property type="entry name" value="THYMIDYLATE SYNTHASE 1"/>
    <property type="match status" value="1"/>
</dbReference>
<dbReference type="KEGG" id="icp:ICMP_116"/>
<evidence type="ECO:0000256" key="4">
    <source>
        <dbReference type="ARBA" id="ARBA00022727"/>
    </source>
</evidence>
<dbReference type="SUPFAM" id="SSF55831">
    <property type="entry name" value="Thymidylate synthase/dCMP hydroxymethylase"/>
    <property type="match status" value="1"/>
</dbReference>
<keyword evidence="5" id="KW-0963">Cytoplasm</keyword>
<protein>
    <recommendedName>
        <fullName evidence="1 5">Thymidylate synthase</fullName>
        <shortName evidence="5">TS</shortName>
        <shortName evidence="5">TSase</shortName>
        <ecNumber evidence="1 5">2.1.1.45</ecNumber>
    </recommendedName>
</protein>
<comment type="subunit">
    <text evidence="5">Homodimer.</text>
</comment>
<dbReference type="Gene3D" id="3.30.572.10">
    <property type="entry name" value="Thymidylate synthase/dCMP hydroxymethylase domain"/>
    <property type="match status" value="1"/>
</dbReference>
<feature type="binding site" evidence="5">
    <location>
        <position position="263"/>
    </location>
    <ligand>
        <name>(6R)-5,10-methylene-5,6,7,8-tetrahydrofolate</name>
        <dbReference type="ChEBI" id="CHEBI:15636"/>
    </ligand>
</feature>
<dbReference type="EC" id="2.1.1.45" evidence="1 5"/>
<dbReference type="GO" id="GO:0006235">
    <property type="term" value="P:dTTP biosynthetic process"/>
    <property type="evidence" value="ECO:0007669"/>
    <property type="project" value="UniProtKB-UniRule"/>
</dbReference>
<comment type="catalytic activity">
    <reaction evidence="5">
        <text>dUMP + (6R)-5,10-methylene-5,6,7,8-tetrahydrofolate = 7,8-dihydrofolate + dTMP</text>
        <dbReference type="Rhea" id="RHEA:12104"/>
        <dbReference type="ChEBI" id="CHEBI:15636"/>
        <dbReference type="ChEBI" id="CHEBI:57451"/>
        <dbReference type="ChEBI" id="CHEBI:63528"/>
        <dbReference type="ChEBI" id="CHEBI:246422"/>
        <dbReference type="EC" id="2.1.1.45"/>
    </reaction>
</comment>
<dbReference type="EMBL" id="AP010872">
    <property type="protein sequence ID" value="BAH82978.1"/>
    <property type="molecule type" value="Genomic_DNA"/>
</dbReference>
<dbReference type="GO" id="GO:0004799">
    <property type="term" value="F:thymidylate synthase activity"/>
    <property type="evidence" value="ECO:0007669"/>
    <property type="project" value="UniProtKB-UniRule"/>
</dbReference>
<comment type="subcellular location">
    <subcellularLocation>
        <location evidence="5">Cytoplasm</location>
    </subcellularLocation>
</comment>
<evidence type="ECO:0000256" key="2">
    <source>
        <dbReference type="ARBA" id="ARBA00022603"/>
    </source>
</evidence>
<name>C5WCC2_9ENTR</name>
<evidence type="ECO:0000256" key="5">
    <source>
        <dbReference type="HAMAP-Rule" id="MF_00008"/>
    </source>
</evidence>
<comment type="pathway">
    <text evidence="5">Pyrimidine metabolism; dTTP biosynthesis.</text>
</comment>
<dbReference type="CDD" id="cd00351">
    <property type="entry name" value="TS_Pyrimidine_HMase"/>
    <property type="match status" value="1"/>
</dbReference>
<organism evidence="7 8">
    <name type="scientific">Candidatus Ishikawaella capsulata Mpkobe</name>
    <dbReference type="NCBI Taxonomy" id="476281"/>
    <lineage>
        <taxon>Bacteria</taxon>
        <taxon>Pseudomonadati</taxon>
        <taxon>Pseudomonadota</taxon>
        <taxon>Gammaproteobacteria</taxon>
        <taxon>Enterobacterales</taxon>
        <taxon>Enterobacteriaceae</taxon>
        <taxon>Candidatus Ishikawella</taxon>
    </lineage>
</organism>
<dbReference type="OrthoDB" id="9774633at2"/>
<evidence type="ECO:0000256" key="1">
    <source>
        <dbReference type="ARBA" id="ARBA00011947"/>
    </source>
</evidence>
<dbReference type="NCBIfam" id="TIGR03284">
    <property type="entry name" value="thym_sym"/>
    <property type="match status" value="2"/>
</dbReference>
<dbReference type="InterPro" id="IPR045097">
    <property type="entry name" value="Thymidate_synth/dCMP_Mease"/>
</dbReference>
<keyword evidence="8" id="KW-1185">Reference proteome</keyword>
<dbReference type="PANTHER" id="PTHR11548:SF9">
    <property type="entry name" value="THYMIDYLATE SYNTHASE"/>
    <property type="match status" value="1"/>
</dbReference>
<feature type="binding site" evidence="5">
    <location>
        <position position="51"/>
    </location>
    <ligand>
        <name>(6R)-5,10-methylene-5,6,7,8-tetrahydrofolate</name>
        <dbReference type="ChEBI" id="CHEBI:15636"/>
    </ligand>
</feature>
<proteinExistence type="inferred from homology"/>
<dbReference type="GO" id="GO:0005829">
    <property type="term" value="C:cytosol"/>
    <property type="evidence" value="ECO:0007669"/>
    <property type="project" value="TreeGrafter"/>
</dbReference>
<feature type="binding site" evidence="5">
    <location>
        <begin position="126"/>
        <end position="127"/>
    </location>
    <ligand>
        <name>dUMP</name>
        <dbReference type="ChEBI" id="CHEBI:246422"/>
        <note>ligand shared between dimeric partners</note>
    </ligand>
</feature>
<gene>
    <name evidence="5 7" type="primary">thyA</name>
    <name evidence="7" type="ORF">ICMP_116</name>
</gene>
<comment type="function">
    <text evidence="5">Catalyzes the reductive methylation of 2'-deoxyuridine-5'-monophosphate (dUMP) to 2'-deoxythymidine-5'-monophosphate (dTMP) while utilizing 5,10-methylenetetrahydrofolate (mTHF) as the methyl donor and reductant in the reaction, yielding dihydrofolate (DHF) as a by-product. This enzymatic reaction provides an intracellular de novo source of dTMP, an essential precursor for DNA biosynthesis.</text>
</comment>
<feature type="binding site" description="in other chain" evidence="5">
    <location>
        <position position="177"/>
    </location>
    <ligand>
        <name>dUMP</name>
        <dbReference type="ChEBI" id="CHEBI:246422"/>
        <note>ligand shared between dimeric partners</note>
    </ligand>
</feature>
<feature type="binding site" description="in other chain" evidence="5">
    <location>
        <begin position="207"/>
        <end position="209"/>
    </location>
    <ligand>
        <name>dUMP</name>
        <dbReference type="ChEBI" id="CHEBI:246422"/>
        <note>ligand shared between dimeric partners</note>
    </ligand>
</feature>
<dbReference type="AlphaFoldDB" id="C5WCC2"/>
<feature type="active site" description="Nucleophile" evidence="5">
    <location>
        <position position="146"/>
    </location>
</feature>
<dbReference type="InterPro" id="IPR036926">
    <property type="entry name" value="Thymidate_synth/dCMP_Mease_sf"/>
</dbReference>
<keyword evidence="3 5" id="KW-0808">Transferase</keyword>
<accession>C5WCC2</accession>
<keyword evidence="4 5" id="KW-0545">Nucleotide biosynthesis</keyword>
<evidence type="ECO:0000259" key="6">
    <source>
        <dbReference type="Pfam" id="PF00303"/>
    </source>
</evidence>
<dbReference type="STRING" id="476281.ICMP_116"/>
<dbReference type="Proteomes" id="UP000061704">
    <property type="component" value="Chromosome"/>
</dbReference>
<sequence>MKQYLKLMKKVLEKGAKKNDRTGVGTISIFGAQMIFDLQKGFPLVTTKKCHVRSIIYELLWMLQGDTNINFLKRNKVNIWNKWADNDGNLGPIYGKQWRSWQTVNGRIVDQISQVLEQIKYDPDSRRMIVSSWNVGELSQMALPPCHILFQFYISAGKLSCQLYQRSCDIFLGLPFNIASYALLMHIIAQQCNLKVGNFIWTGGDIHLYNNHIEQAHIQLARKPRSLPKLIINHKSDSLFNYNFKDFKIIGYNPYPPIFAEVAV</sequence>
<dbReference type="UniPathway" id="UPA00575"/>
<dbReference type="NCBIfam" id="NF002499">
    <property type="entry name" value="PRK01827.1-5"/>
    <property type="match status" value="1"/>
</dbReference>
<evidence type="ECO:0000313" key="7">
    <source>
        <dbReference type="EMBL" id="BAH82978.1"/>
    </source>
</evidence>
<dbReference type="HOGENOM" id="CLU_021669_0_0_6"/>
<feature type="domain" description="Thymidylate synthase/dCMP hydroxymethylase" evidence="6">
    <location>
        <begin position="2"/>
        <end position="264"/>
    </location>
</feature>
<dbReference type="Pfam" id="PF00303">
    <property type="entry name" value="Thymidylat_synt"/>
    <property type="match status" value="1"/>
</dbReference>
<dbReference type="RefSeq" id="WP_041068772.1">
    <property type="nucleotide sequence ID" value="NZ_AP010872.1"/>
</dbReference>